<dbReference type="EMBL" id="JBJUIK010000010">
    <property type="protein sequence ID" value="KAL3516207.1"/>
    <property type="molecule type" value="Genomic_DNA"/>
</dbReference>
<dbReference type="Proteomes" id="UP001630127">
    <property type="component" value="Unassembled WGS sequence"/>
</dbReference>
<sequence length="142" mass="16586">MHNKVDLGFDVNLYFRYPNCTLDITITYLKCDQDVKLWAKIWDPLPHLEVFVEKIDQTSRLTSKEQPGNKDQLTVVEQTSNQQQAITKGKRTKRTTTKAKGKMMKQKQQKRVTMMNLQQSRVTMVKPQAMLCSRLKRKNLNG</sequence>
<accession>A0ABD2Z9Q8</accession>
<name>A0ABD2Z9Q8_9GENT</name>
<evidence type="ECO:0000313" key="3">
    <source>
        <dbReference type="Proteomes" id="UP001630127"/>
    </source>
</evidence>
<comment type="caution">
    <text evidence="2">The sequence shown here is derived from an EMBL/GenBank/DDBJ whole genome shotgun (WGS) entry which is preliminary data.</text>
</comment>
<organism evidence="2 3">
    <name type="scientific">Cinchona calisaya</name>
    <dbReference type="NCBI Taxonomy" id="153742"/>
    <lineage>
        <taxon>Eukaryota</taxon>
        <taxon>Viridiplantae</taxon>
        <taxon>Streptophyta</taxon>
        <taxon>Embryophyta</taxon>
        <taxon>Tracheophyta</taxon>
        <taxon>Spermatophyta</taxon>
        <taxon>Magnoliopsida</taxon>
        <taxon>eudicotyledons</taxon>
        <taxon>Gunneridae</taxon>
        <taxon>Pentapetalae</taxon>
        <taxon>asterids</taxon>
        <taxon>lamiids</taxon>
        <taxon>Gentianales</taxon>
        <taxon>Rubiaceae</taxon>
        <taxon>Cinchonoideae</taxon>
        <taxon>Cinchoneae</taxon>
        <taxon>Cinchona</taxon>
    </lineage>
</organism>
<reference evidence="2 3" key="1">
    <citation type="submission" date="2024-11" db="EMBL/GenBank/DDBJ databases">
        <title>A near-complete genome assembly of Cinchona calisaya.</title>
        <authorList>
            <person name="Lian D.C."/>
            <person name="Zhao X.W."/>
            <person name="Wei L."/>
        </authorList>
    </citation>
    <scope>NUCLEOTIDE SEQUENCE [LARGE SCALE GENOMIC DNA]</scope>
    <source>
        <tissue evidence="2">Nenye</tissue>
    </source>
</reference>
<keyword evidence="3" id="KW-1185">Reference proteome</keyword>
<evidence type="ECO:0000256" key="1">
    <source>
        <dbReference type="SAM" id="MobiDB-lite"/>
    </source>
</evidence>
<dbReference type="AlphaFoldDB" id="A0ABD2Z9Q8"/>
<evidence type="ECO:0000313" key="2">
    <source>
        <dbReference type="EMBL" id="KAL3516207.1"/>
    </source>
</evidence>
<feature type="compositionally biased region" description="Polar residues" evidence="1">
    <location>
        <begin position="61"/>
        <end position="86"/>
    </location>
</feature>
<proteinExistence type="predicted"/>
<feature type="compositionally biased region" description="Basic residues" evidence="1">
    <location>
        <begin position="88"/>
        <end position="106"/>
    </location>
</feature>
<protein>
    <submittedName>
        <fullName evidence="2">Uncharacterized protein</fullName>
    </submittedName>
</protein>
<feature type="region of interest" description="Disordered" evidence="1">
    <location>
        <begin position="61"/>
        <end position="106"/>
    </location>
</feature>
<gene>
    <name evidence="2" type="ORF">ACH5RR_023109</name>
</gene>